<dbReference type="Proteomes" id="UP001197378">
    <property type="component" value="Unassembled WGS sequence"/>
</dbReference>
<dbReference type="GO" id="GO:0009279">
    <property type="term" value="C:cell outer membrane"/>
    <property type="evidence" value="ECO:0007669"/>
    <property type="project" value="UniProtKB-SubCell"/>
</dbReference>
<dbReference type="EMBL" id="JAAXYO010000039">
    <property type="protein sequence ID" value="MBU2787453.1"/>
    <property type="molecule type" value="Genomic_DNA"/>
</dbReference>
<feature type="coiled-coil region" evidence="8">
    <location>
        <begin position="230"/>
        <end position="257"/>
    </location>
</feature>
<keyword evidence="7" id="KW-0998">Cell outer membrane</keyword>
<accession>A0AAE2YP59</accession>
<feature type="signal peptide" evidence="9">
    <location>
        <begin position="1"/>
        <end position="32"/>
    </location>
</feature>
<keyword evidence="8" id="KW-0175">Coiled coil</keyword>
<keyword evidence="4" id="KW-1134">Transmembrane beta strand</keyword>
<evidence type="ECO:0000256" key="7">
    <source>
        <dbReference type="ARBA" id="ARBA00023237"/>
    </source>
</evidence>
<dbReference type="AlphaFoldDB" id="A0AAE2YP59"/>
<evidence type="ECO:0000256" key="8">
    <source>
        <dbReference type="SAM" id="Coils"/>
    </source>
</evidence>
<evidence type="ECO:0000256" key="9">
    <source>
        <dbReference type="SAM" id="SignalP"/>
    </source>
</evidence>
<dbReference type="GO" id="GO:0015562">
    <property type="term" value="F:efflux transmembrane transporter activity"/>
    <property type="evidence" value="ECO:0007669"/>
    <property type="project" value="InterPro"/>
</dbReference>
<feature type="chain" id="PRO_5042176350" evidence="9">
    <location>
        <begin position="33"/>
        <end position="476"/>
    </location>
</feature>
<dbReference type="Gene3D" id="1.20.1600.10">
    <property type="entry name" value="Outer membrane efflux proteins (OEP)"/>
    <property type="match status" value="1"/>
</dbReference>
<dbReference type="PANTHER" id="PTHR30026">
    <property type="entry name" value="OUTER MEMBRANE PROTEIN TOLC"/>
    <property type="match status" value="1"/>
</dbReference>
<protein>
    <submittedName>
        <fullName evidence="10">TolC family protein</fullName>
    </submittedName>
</protein>
<keyword evidence="9" id="KW-0732">Signal</keyword>
<dbReference type="PANTHER" id="PTHR30026:SF21">
    <property type="entry name" value="SLR1270 PROTEIN"/>
    <property type="match status" value="1"/>
</dbReference>
<dbReference type="SUPFAM" id="SSF56954">
    <property type="entry name" value="Outer membrane efflux proteins (OEP)"/>
    <property type="match status" value="1"/>
</dbReference>
<evidence type="ECO:0000256" key="2">
    <source>
        <dbReference type="ARBA" id="ARBA00007613"/>
    </source>
</evidence>
<evidence type="ECO:0000256" key="4">
    <source>
        <dbReference type="ARBA" id="ARBA00022452"/>
    </source>
</evidence>
<dbReference type="InterPro" id="IPR003423">
    <property type="entry name" value="OMP_efflux"/>
</dbReference>
<comment type="similarity">
    <text evidence="2">Belongs to the outer membrane factor (OMF) (TC 1.B.17) family.</text>
</comment>
<sequence length="476" mass="50704">MKKDYCCRNRRRSWAAIIAALLASVAAPAVYALDFTQCVQDAQKRNPDALLAEAQAAEAKGALSSANGNLLPKLTASFSGAQSNNALTVFGMKLSQRVATFNDFGASQFNPSDPQSLYTAPNNLDHPGGYHNLGTELSLAIPIWNGGAVRSGISEAEAMLHAAQAGDQFAQQKLTFTVLQAYDGLIAAKAGQEVAEKALRAADNYVKTTQQLLDQGVVVKSDLLSAQVHQEEAVLAVQQAKDQVANARANLALLIGQPISTPIQVDAPVLPPQPAGDTFALEQEAIANNPGIRALQEKVRAAQAGIGVARAAYLPHVNAMAKQEWNGTTLGNAVPSYTVGGQVSWNLLDFSRSGQMDSAQAKVQVALANLQKAQDDTRLQLQKSLLATKLASQRVKARELAVRQSEEAQRLVRLRYQNGVETLTGLLRGQASLDQSRAELVQARYAEAVERGALLLALGKMDIQTMTGAAMTGESK</sequence>
<keyword evidence="6" id="KW-0472">Membrane</keyword>
<organism evidence="10 11">
    <name type="scientific">Igneacidithiobacillus copahuensis</name>
    <dbReference type="NCBI Taxonomy" id="2724909"/>
    <lineage>
        <taxon>Bacteria</taxon>
        <taxon>Pseudomonadati</taxon>
        <taxon>Pseudomonadota</taxon>
        <taxon>Acidithiobacillia</taxon>
        <taxon>Acidithiobacillales</taxon>
        <taxon>Acidithiobacillaceae</taxon>
        <taxon>Igneacidithiobacillus</taxon>
    </lineage>
</organism>
<dbReference type="GO" id="GO:1990281">
    <property type="term" value="C:efflux pump complex"/>
    <property type="evidence" value="ECO:0007669"/>
    <property type="project" value="TreeGrafter"/>
</dbReference>
<name>A0AAE2YP59_9PROT</name>
<comment type="subcellular location">
    <subcellularLocation>
        <location evidence="1">Cell outer membrane</location>
    </subcellularLocation>
</comment>
<evidence type="ECO:0000256" key="6">
    <source>
        <dbReference type="ARBA" id="ARBA00023136"/>
    </source>
</evidence>
<evidence type="ECO:0000256" key="1">
    <source>
        <dbReference type="ARBA" id="ARBA00004442"/>
    </source>
</evidence>
<dbReference type="InterPro" id="IPR051906">
    <property type="entry name" value="TolC-like"/>
</dbReference>
<dbReference type="RefSeq" id="WP_215872019.1">
    <property type="nucleotide sequence ID" value="NZ_JAAXYO010000039.1"/>
</dbReference>
<dbReference type="GO" id="GO:0015288">
    <property type="term" value="F:porin activity"/>
    <property type="evidence" value="ECO:0007669"/>
    <property type="project" value="TreeGrafter"/>
</dbReference>
<keyword evidence="5" id="KW-0812">Transmembrane</keyword>
<evidence type="ECO:0000256" key="3">
    <source>
        <dbReference type="ARBA" id="ARBA00022448"/>
    </source>
</evidence>
<dbReference type="Pfam" id="PF02321">
    <property type="entry name" value="OEP"/>
    <property type="match status" value="2"/>
</dbReference>
<evidence type="ECO:0000313" key="11">
    <source>
        <dbReference type="Proteomes" id="UP001197378"/>
    </source>
</evidence>
<comment type="caution">
    <text evidence="10">The sequence shown here is derived from an EMBL/GenBank/DDBJ whole genome shotgun (WGS) entry which is preliminary data.</text>
</comment>
<evidence type="ECO:0000313" key="10">
    <source>
        <dbReference type="EMBL" id="MBU2787453.1"/>
    </source>
</evidence>
<evidence type="ECO:0000256" key="5">
    <source>
        <dbReference type="ARBA" id="ARBA00022692"/>
    </source>
</evidence>
<reference evidence="10" key="1">
    <citation type="journal article" date="2021" name="ISME J.">
        <title>Genomic evolution of the class Acidithiobacillia: deep-branching Proteobacteria living in extreme acidic conditions.</title>
        <authorList>
            <person name="Moya-Beltran A."/>
            <person name="Beard S."/>
            <person name="Rojas-Villalobos C."/>
            <person name="Issotta F."/>
            <person name="Gallardo Y."/>
            <person name="Ulloa R."/>
            <person name="Giaveno A."/>
            <person name="Degli Esposti M."/>
            <person name="Johnson D.B."/>
            <person name="Quatrini R."/>
        </authorList>
    </citation>
    <scope>NUCLEOTIDE SEQUENCE</scope>
    <source>
        <strain evidence="10">VAN18-1</strain>
    </source>
</reference>
<keyword evidence="11" id="KW-1185">Reference proteome</keyword>
<keyword evidence="3" id="KW-0813">Transport</keyword>
<gene>
    <name evidence="10" type="ORF">HFQ13_04365</name>
</gene>
<proteinExistence type="inferred from homology"/>